<dbReference type="Gene3D" id="1.10.10.10">
    <property type="entry name" value="Winged helix-like DNA-binding domain superfamily/Winged helix DNA-binding domain"/>
    <property type="match status" value="1"/>
</dbReference>
<feature type="domain" description="RNA polymerase sigma factor 70 region 4 type 2" evidence="6">
    <location>
        <begin position="90"/>
        <end position="142"/>
    </location>
</feature>
<evidence type="ECO:0000256" key="1">
    <source>
        <dbReference type="ARBA" id="ARBA00010641"/>
    </source>
</evidence>
<dbReference type="Pfam" id="PF08281">
    <property type="entry name" value="Sigma70_r4_2"/>
    <property type="match status" value="1"/>
</dbReference>
<dbReference type="Pfam" id="PF04542">
    <property type="entry name" value="Sigma70_r2"/>
    <property type="match status" value="1"/>
</dbReference>
<sequence length="158" mass="18694">MNRLYAMVLRMVKNPEDAKDLVQDCFIKVYGQLEKYDRKGSFTSWLYRVSVNHCMDSFRKKQIHTIEFSDETGGGALTPEVIYLQKEKYRQLEKLLATLKKEDRLIVLLKYTNDLSYDEIGDILDIPVYTVANKIHRAKNQMRKKVQQEKGGYFHEMF</sequence>
<dbReference type="InterPro" id="IPR007627">
    <property type="entry name" value="RNA_pol_sigma70_r2"/>
</dbReference>
<gene>
    <name evidence="7" type="ORF">FZC75_10900</name>
</gene>
<dbReference type="InterPro" id="IPR013249">
    <property type="entry name" value="RNA_pol_sigma70_r4_t2"/>
</dbReference>
<dbReference type="PANTHER" id="PTHR43133">
    <property type="entry name" value="RNA POLYMERASE ECF-TYPE SIGMA FACTO"/>
    <property type="match status" value="1"/>
</dbReference>
<accession>A0A5D4TB80</accession>
<reference evidence="7 8" key="1">
    <citation type="submission" date="2019-08" db="EMBL/GenBank/DDBJ databases">
        <title>Bacillus genomes from the desert of Cuatro Cienegas, Coahuila.</title>
        <authorList>
            <person name="Olmedo-Alvarez G."/>
        </authorList>
    </citation>
    <scope>NUCLEOTIDE SEQUENCE [LARGE SCALE GENOMIC DNA]</scope>
    <source>
        <strain evidence="7 8">CH98b_3T</strain>
    </source>
</reference>
<dbReference type="GO" id="GO:0003677">
    <property type="term" value="F:DNA binding"/>
    <property type="evidence" value="ECO:0007669"/>
    <property type="project" value="InterPro"/>
</dbReference>
<dbReference type="CDD" id="cd06171">
    <property type="entry name" value="Sigma70_r4"/>
    <property type="match status" value="1"/>
</dbReference>
<dbReference type="SUPFAM" id="SSF88946">
    <property type="entry name" value="Sigma2 domain of RNA polymerase sigma factors"/>
    <property type="match status" value="1"/>
</dbReference>
<proteinExistence type="inferred from homology"/>
<dbReference type="NCBIfam" id="TIGR02937">
    <property type="entry name" value="sigma70-ECF"/>
    <property type="match status" value="1"/>
</dbReference>
<organism evidence="7 8">
    <name type="scientific">Sutcliffiella horikoshii</name>
    <dbReference type="NCBI Taxonomy" id="79883"/>
    <lineage>
        <taxon>Bacteria</taxon>
        <taxon>Bacillati</taxon>
        <taxon>Bacillota</taxon>
        <taxon>Bacilli</taxon>
        <taxon>Bacillales</taxon>
        <taxon>Bacillaceae</taxon>
        <taxon>Sutcliffiella</taxon>
    </lineage>
</organism>
<keyword evidence="3" id="KW-0731">Sigma factor</keyword>
<keyword evidence="4" id="KW-0804">Transcription</keyword>
<feature type="domain" description="RNA polymerase sigma-70 region 2" evidence="5">
    <location>
        <begin position="2"/>
        <end position="62"/>
    </location>
</feature>
<dbReference type="InterPro" id="IPR013324">
    <property type="entry name" value="RNA_pol_sigma_r3/r4-like"/>
</dbReference>
<evidence type="ECO:0000256" key="3">
    <source>
        <dbReference type="ARBA" id="ARBA00023082"/>
    </source>
</evidence>
<evidence type="ECO:0000259" key="6">
    <source>
        <dbReference type="Pfam" id="PF08281"/>
    </source>
</evidence>
<dbReference type="InterPro" id="IPR036388">
    <property type="entry name" value="WH-like_DNA-bd_sf"/>
</dbReference>
<dbReference type="Proteomes" id="UP000324517">
    <property type="component" value="Unassembled WGS sequence"/>
</dbReference>
<name>A0A5D4TB80_9BACI</name>
<dbReference type="OrthoDB" id="9785675at2"/>
<evidence type="ECO:0000313" key="8">
    <source>
        <dbReference type="Proteomes" id="UP000324517"/>
    </source>
</evidence>
<dbReference type="PANTHER" id="PTHR43133:SF51">
    <property type="entry name" value="RNA POLYMERASE SIGMA FACTOR"/>
    <property type="match status" value="1"/>
</dbReference>
<dbReference type="GO" id="GO:0016987">
    <property type="term" value="F:sigma factor activity"/>
    <property type="evidence" value="ECO:0007669"/>
    <property type="project" value="UniProtKB-KW"/>
</dbReference>
<dbReference type="EMBL" id="VTET01000004">
    <property type="protein sequence ID" value="TYS72495.1"/>
    <property type="molecule type" value="Genomic_DNA"/>
</dbReference>
<dbReference type="Gene3D" id="1.10.1740.10">
    <property type="match status" value="1"/>
</dbReference>
<evidence type="ECO:0000259" key="5">
    <source>
        <dbReference type="Pfam" id="PF04542"/>
    </source>
</evidence>
<protein>
    <submittedName>
        <fullName evidence="7">RNA polymerase sigma factor</fullName>
    </submittedName>
</protein>
<dbReference type="GO" id="GO:0006352">
    <property type="term" value="P:DNA-templated transcription initiation"/>
    <property type="evidence" value="ECO:0007669"/>
    <property type="project" value="InterPro"/>
</dbReference>
<dbReference type="SUPFAM" id="SSF88659">
    <property type="entry name" value="Sigma3 and sigma4 domains of RNA polymerase sigma factors"/>
    <property type="match status" value="1"/>
</dbReference>
<evidence type="ECO:0000313" key="7">
    <source>
        <dbReference type="EMBL" id="TYS72495.1"/>
    </source>
</evidence>
<evidence type="ECO:0000256" key="2">
    <source>
        <dbReference type="ARBA" id="ARBA00023015"/>
    </source>
</evidence>
<dbReference type="InterPro" id="IPR014284">
    <property type="entry name" value="RNA_pol_sigma-70_dom"/>
</dbReference>
<dbReference type="InterPro" id="IPR013325">
    <property type="entry name" value="RNA_pol_sigma_r2"/>
</dbReference>
<comment type="similarity">
    <text evidence="1">Belongs to the sigma-70 factor family. ECF subfamily.</text>
</comment>
<keyword evidence="2" id="KW-0805">Transcription regulation</keyword>
<dbReference type="InterPro" id="IPR039425">
    <property type="entry name" value="RNA_pol_sigma-70-like"/>
</dbReference>
<comment type="caution">
    <text evidence="7">The sequence shown here is derived from an EMBL/GenBank/DDBJ whole genome shotgun (WGS) entry which is preliminary data.</text>
</comment>
<evidence type="ECO:0000256" key="4">
    <source>
        <dbReference type="ARBA" id="ARBA00023163"/>
    </source>
</evidence>
<dbReference type="AlphaFoldDB" id="A0A5D4TB80"/>